<keyword evidence="5" id="KW-0964">Secreted</keyword>
<sequence>MKFALPLLALAGLVAAQTQSLLESVPECARECLGDAVKNGTPCDLSDADCICEPDNYRNTYTVGQACVLQACGAVRSIEEVLPAAAGFCAAVTGGSAEITESGVPQPTLPASLAPESPSSTGAANATATDADSDASPTETGAAATATGGSDSGAATLARGGAWGVLALGALALL</sequence>
<evidence type="ECO:0000256" key="10">
    <source>
        <dbReference type="ARBA" id="ARBA00023004"/>
    </source>
</evidence>
<keyword evidence="9 17" id="KW-0732">Signal</keyword>
<keyword evidence="11" id="KW-0472">Membrane</keyword>
<comment type="caution">
    <text evidence="15">Lacks conserved residue(s) required for the propagation of feature annotation.</text>
</comment>
<feature type="signal peptide" evidence="17">
    <location>
        <begin position="1"/>
        <end position="16"/>
    </location>
</feature>
<evidence type="ECO:0000256" key="4">
    <source>
        <dbReference type="ARBA" id="ARBA00022475"/>
    </source>
</evidence>
<comment type="subcellular location">
    <subcellularLocation>
        <location evidence="1">Cell membrane</location>
        <topology evidence="1">Lipid-anchor</topology>
        <topology evidence="1">GPI-anchor</topology>
    </subcellularLocation>
    <subcellularLocation>
        <location evidence="2">Secreted</location>
    </subcellularLocation>
</comment>
<evidence type="ECO:0000256" key="13">
    <source>
        <dbReference type="ARBA" id="ARBA00023180"/>
    </source>
</evidence>
<feature type="domain" description="CFEM" evidence="18">
    <location>
        <begin position="1"/>
        <end position="129"/>
    </location>
</feature>
<evidence type="ECO:0000256" key="11">
    <source>
        <dbReference type="ARBA" id="ARBA00023136"/>
    </source>
</evidence>
<reference evidence="19 20" key="1">
    <citation type="submission" date="2015-05" db="EMBL/GenBank/DDBJ databases">
        <authorList>
            <person name="Wang D.B."/>
            <person name="Wang M."/>
        </authorList>
    </citation>
    <scope>NUCLEOTIDE SEQUENCE [LARGE SCALE GENOMIC DNA]</scope>
    <source>
        <strain evidence="19">VL1</strain>
    </source>
</reference>
<organism evidence="19 20">
    <name type="scientific">Verticillium longisporum</name>
    <name type="common">Verticillium dahliae var. longisporum</name>
    <dbReference type="NCBI Taxonomy" id="100787"/>
    <lineage>
        <taxon>Eukaryota</taxon>
        <taxon>Fungi</taxon>
        <taxon>Dikarya</taxon>
        <taxon>Ascomycota</taxon>
        <taxon>Pezizomycotina</taxon>
        <taxon>Sordariomycetes</taxon>
        <taxon>Hypocreomycetidae</taxon>
        <taxon>Glomerellales</taxon>
        <taxon>Plectosphaerellaceae</taxon>
        <taxon>Verticillium</taxon>
    </lineage>
</organism>
<dbReference type="GO" id="GO:0046872">
    <property type="term" value="F:metal ion binding"/>
    <property type="evidence" value="ECO:0007669"/>
    <property type="project" value="UniProtKB-UniRule"/>
</dbReference>
<dbReference type="Pfam" id="PF05730">
    <property type="entry name" value="CFEM"/>
    <property type="match status" value="1"/>
</dbReference>
<evidence type="ECO:0000256" key="6">
    <source>
        <dbReference type="ARBA" id="ARBA00022617"/>
    </source>
</evidence>
<evidence type="ECO:0000256" key="5">
    <source>
        <dbReference type="ARBA" id="ARBA00022525"/>
    </source>
</evidence>
<dbReference type="GO" id="GO:0005886">
    <property type="term" value="C:plasma membrane"/>
    <property type="evidence" value="ECO:0007669"/>
    <property type="project" value="UniProtKB-SubCell"/>
</dbReference>
<keyword evidence="14" id="KW-0449">Lipoprotein</keyword>
<keyword evidence="10 15" id="KW-0408">Iron</keyword>
<evidence type="ECO:0000313" key="19">
    <source>
        <dbReference type="EMBL" id="CRJ88292.1"/>
    </source>
</evidence>
<evidence type="ECO:0000256" key="7">
    <source>
        <dbReference type="ARBA" id="ARBA00022622"/>
    </source>
</evidence>
<evidence type="ECO:0000256" key="14">
    <source>
        <dbReference type="ARBA" id="ARBA00023288"/>
    </source>
</evidence>
<evidence type="ECO:0000256" key="2">
    <source>
        <dbReference type="ARBA" id="ARBA00004613"/>
    </source>
</evidence>
<keyword evidence="4" id="KW-1003">Cell membrane</keyword>
<gene>
    <name evidence="19" type="ORF">BN1708_009247</name>
</gene>
<comment type="similarity">
    <text evidence="3">Belongs to the RBT5 family.</text>
</comment>
<keyword evidence="13" id="KW-0325">Glycoprotein</keyword>
<evidence type="ECO:0000259" key="18">
    <source>
        <dbReference type="PROSITE" id="PS52012"/>
    </source>
</evidence>
<keyword evidence="12 15" id="KW-1015">Disulfide bond</keyword>
<evidence type="ECO:0000256" key="1">
    <source>
        <dbReference type="ARBA" id="ARBA00004609"/>
    </source>
</evidence>
<feature type="disulfide bond" evidence="15">
    <location>
        <begin position="43"/>
        <end position="50"/>
    </location>
</feature>
<evidence type="ECO:0000256" key="3">
    <source>
        <dbReference type="ARBA" id="ARBA00010031"/>
    </source>
</evidence>
<feature type="chain" id="PRO_5002565507" description="CFEM domain-containing protein" evidence="17">
    <location>
        <begin position="17"/>
        <end position="174"/>
    </location>
</feature>
<evidence type="ECO:0000256" key="12">
    <source>
        <dbReference type="ARBA" id="ARBA00023157"/>
    </source>
</evidence>
<evidence type="ECO:0000256" key="9">
    <source>
        <dbReference type="ARBA" id="ARBA00022729"/>
    </source>
</evidence>
<evidence type="ECO:0000256" key="17">
    <source>
        <dbReference type="SAM" id="SignalP"/>
    </source>
</evidence>
<keyword evidence="20" id="KW-1185">Reference proteome</keyword>
<dbReference type="PANTHER" id="PTHR37928:SF2">
    <property type="entry name" value="GPI ANCHORED CFEM DOMAIN PROTEIN (AFU_ORTHOLOGUE AFUA_6G10580)"/>
    <property type="match status" value="1"/>
</dbReference>
<dbReference type="EMBL" id="CVQH01000669">
    <property type="protein sequence ID" value="CRJ88292.1"/>
    <property type="molecule type" value="Genomic_DNA"/>
</dbReference>
<keyword evidence="6 15" id="KW-0349">Heme</keyword>
<dbReference type="PROSITE" id="PS52012">
    <property type="entry name" value="CFEM"/>
    <property type="match status" value="1"/>
</dbReference>
<dbReference type="SMART" id="SM00747">
    <property type="entry name" value="CFEM"/>
    <property type="match status" value="1"/>
</dbReference>
<name>A0A0G4KFB9_VERLO</name>
<dbReference type="InterPro" id="IPR008427">
    <property type="entry name" value="Extracellular_membr_CFEM_dom"/>
</dbReference>
<dbReference type="PANTHER" id="PTHR37928">
    <property type="entry name" value="CFEM DOMAIN PROTEIN (AFU_ORTHOLOGUE AFUA_6G14090)"/>
    <property type="match status" value="1"/>
</dbReference>
<dbReference type="InterPro" id="IPR051735">
    <property type="entry name" value="CFEM_domain"/>
</dbReference>
<dbReference type="GO" id="GO:0098552">
    <property type="term" value="C:side of membrane"/>
    <property type="evidence" value="ECO:0007669"/>
    <property type="project" value="UniProtKB-KW"/>
</dbReference>
<evidence type="ECO:0000313" key="20">
    <source>
        <dbReference type="Proteomes" id="UP000044602"/>
    </source>
</evidence>
<evidence type="ECO:0000256" key="15">
    <source>
        <dbReference type="PROSITE-ProRule" id="PRU01356"/>
    </source>
</evidence>
<evidence type="ECO:0000256" key="8">
    <source>
        <dbReference type="ARBA" id="ARBA00022723"/>
    </source>
</evidence>
<dbReference type="GO" id="GO:0005576">
    <property type="term" value="C:extracellular region"/>
    <property type="evidence" value="ECO:0007669"/>
    <property type="project" value="UniProtKB-SubCell"/>
</dbReference>
<feature type="binding site" description="axial binding residue" evidence="15">
    <location>
        <position position="47"/>
    </location>
    <ligand>
        <name>heme</name>
        <dbReference type="ChEBI" id="CHEBI:30413"/>
    </ligand>
    <ligandPart>
        <name>Fe</name>
        <dbReference type="ChEBI" id="CHEBI:18248"/>
    </ligandPart>
</feature>
<dbReference type="AlphaFoldDB" id="A0A0G4KFB9"/>
<evidence type="ECO:0000256" key="16">
    <source>
        <dbReference type="SAM" id="MobiDB-lite"/>
    </source>
</evidence>
<accession>A0A0G4KFB9</accession>
<dbReference type="Proteomes" id="UP000044602">
    <property type="component" value="Unassembled WGS sequence"/>
</dbReference>
<protein>
    <recommendedName>
        <fullName evidence="18">CFEM domain-containing protein</fullName>
    </recommendedName>
</protein>
<proteinExistence type="inferred from homology"/>
<keyword evidence="7" id="KW-0336">GPI-anchor</keyword>
<keyword evidence="8 15" id="KW-0479">Metal-binding</keyword>
<feature type="compositionally biased region" description="Low complexity" evidence="16">
    <location>
        <begin position="109"/>
        <end position="150"/>
    </location>
</feature>
<feature type="region of interest" description="Disordered" evidence="16">
    <location>
        <begin position="101"/>
        <end position="150"/>
    </location>
</feature>
<dbReference type="STRING" id="100787.A0A0G4KFB9"/>